<protein>
    <submittedName>
        <fullName evidence="2">Uncharacterized protein LOC110350225</fullName>
    </submittedName>
</protein>
<keyword evidence="1" id="KW-1185">Reference proteome</keyword>
<name>A0AAX6T8P7_HETGA</name>
<gene>
    <name evidence="2" type="primary">LOC110350225</name>
</gene>
<organism evidence="1 2">
    <name type="scientific">Heterocephalus glaber</name>
    <name type="common">Naked mole rat</name>
    <dbReference type="NCBI Taxonomy" id="10181"/>
    <lineage>
        <taxon>Eukaryota</taxon>
        <taxon>Metazoa</taxon>
        <taxon>Chordata</taxon>
        <taxon>Craniata</taxon>
        <taxon>Vertebrata</taxon>
        <taxon>Euteleostomi</taxon>
        <taxon>Mammalia</taxon>
        <taxon>Eutheria</taxon>
        <taxon>Euarchontoglires</taxon>
        <taxon>Glires</taxon>
        <taxon>Rodentia</taxon>
        <taxon>Hystricomorpha</taxon>
        <taxon>Bathyergidae</taxon>
        <taxon>Heterocephalus</taxon>
    </lineage>
</organism>
<evidence type="ECO:0000313" key="1">
    <source>
        <dbReference type="Proteomes" id="UP000694906"/>
    </source>
</evidence>
<reference evidence="2" key="1">
    <citation type="submission" date="2025-08" db="UniProtKB">
        <authorList>
            <consortium name="RefSeq"/>
        </authorList>
    </citation>
    <scope>IDENTIFICATION</scope>
</reference>
<evidence type="ECO:0000313" key="2">
    <source>
        <dbReference type="RefSeq" id="XP_021117924.1"/>
    </source>
</evidence>
<dbReference type="AlphaFoldDB" id="A0AAX6T8P7"/>
<dbReference type="GeneID" id="110350225"/>
<dbReference type="Proteomes" id="UP000694906">
    <property type="component" value="Unplaced"/>
</dbReference>
<sequence length="212" mass="23432">MKAQEPMVFGLKVYYRPSLRRLALIAGLDSKILCVPRLLCAQYAMNPTAHCAASWMLEGRLMEVPSGQLVLLAPWNSTGLLVKECDRVRQGGHRVSPACLCSPPSFICRPSGCLLKEGSHITKKSGVNFREVIHKHKEKFNVKWPPNINEEPGMTCATLEKDSRALLIVFRATSALGLWQLSPYRRGGLRGATGNFFGALISKKGLRSLTIL</sequence>
<dbReference type="RefSeq" id="XP_021117924.1">
    <property type="nucleotide sequence ID" value="XM_021262265.1"/>
</dbReference>
<accession>A0AAX6T8P7</accession>
<proteinExistence type="predicted"/>